<dbReference type="EMBL" id="BDQK01000008">
    <property type="protein sequence ID" value="GBF80509.1"/>
    <property type="molecule type" value="Genomic_DNA"/>
</dbReference>
<evidence type="ECO:0000313" key="2">
    <source>
        <dbReference type="EMBL" id="GBF80509.1"/>
    </source>
</evidence>
<keyword evidence="3" id="KW-1185">Reference proteome</keyword>
<organism evidence="2 3">
    <name type="scientific">Aphanothece sacrum FPU1</name>
    <dbReference type="NCBI Taxonomy" id="1920663"/>
    <lineage>
        <taxon>Bacteria</taxon>
        <taxon>Bacillati</taxon>
        <taxon>Cyanobacteriota</taxon>
        <taxon>Cyanophyceae</taxon>
        <taxon>Oscillatoriophycideae</taxon>
        <taxon>Chroococcales</taxon>
        <taxon>Aphanothecaceae</taxon>
        <taxon>Aphanothece</taxon>
    </lineage>
</organism>
<evidence type="ECO:0000259" key="1">
    <source>
        <dbReference type="Pfam" id="PF05685"/>
    </source>
</evidence>
<dbReference type="InterPro" id="IPR012296">
    <property type="entry name" value="Nuclease_put_TT1808"/>
</dbReference>
<evidence type="ECO:0000313" key="3">
    <source>
        <dbReference type="Proteomes" id="UP000287247"/>
    </source>
</evidence>
<name>A0A401IH10_APHSA</name>
<dbReference type="Proteomes" id="UP000287247">
    <property type="component" value="Unassembled WGS sequence"/>
</dbReference>
<dbReference type="InterPro" id="IPR008538">
    <property type="entry name" value="Uma2"/>
</dbReference>
<dbReference type="InterPro" id="IPR011335">
    <property type="entry name" value="Restrct_endonuc-II-like"/>
</dbReference>
<dbReference type="SUPFAM" id="SSF52980">
    <property type="entry name" value="Restriction endonuclease-like"/>
    <property type="match status" value="1"/>
</dbReference>
<protein>
    <recommendedName>
        <fullName evidence="1">Putative restriction endonuclease domain-containing protein</fullName>
    </recommendedName>
</protein>
<dbReference type="Gene3D" id="3.90.1570.10">
    <property type="entry name" value="tt1808, chain A"/>
    <property type="match status" value="1"/>
</dbReference>
<reference evidence="3" key="1">
    <citation type="submission" date="2017-05" db="EMBL/GenBank/DDBJ databases">
        <title>Physiological properties and genetic analysis related to exopolysaccharide production of fresh-water unicellular cyanobacterium Aphanothece sacrum, Suizenji Nori, that has been cultured as a food source in Japan.</title>
        <authorList>
            <person name="Kanesaki Y."/>
            <person name="Yoshikawa S."/>
            <person name="Ohki K."/>
        </authorList>
    </citation>
    <scope>NUCLEOTIDE SEQUENCE [LARGE SCALE GENOMIC DNA]</scope>
    <source>
        <strain evidence="3">FPU1</strain>
    </source>
</reference>
<gene>
    <name evidence="2" type="ORF">AsFPU1_1910</name>
</gene>
<dbReference type="Pfam" id="PF05685">
    <property type="entry name" value="Uma2"/>
    <property type="match status" value="1"/>
</dbReference>
<dbReference type="AlphaFoldDB" id="A0A401IH10"/>
<dbReference type="PANTHER" id="PTHR34107">
    <property type="entry name" value="SLL0198 PROTEIN-RELATED"/>
    <property type="match status" value="1"/>
</dbReference>
<proteinExistence type="predicted"/>
<sequence length="152" mass="17134">MPKGKHSRLQLKLCNSINEVAESSKIAYAFRGLSCSFGTRSIVPDVSVFTWSKIPFDRDGEPIHDFLLCPDWVIEILSPQQSSNRVTGNILYCLENGCKLGWLIDPDDRSILMFFADQSPKLLQGDESLLTLAEIPLNLTINQVFSWLKMQA</sequence>
<comment type="caution">
    <text evidence="2">The sequence shown here is derived from an EMBL/GenBank/DDBJ whole genome shotgun (WGS) entry which is preliminary data.</text>
</comment>
<feature type="domain" description="Putative restriction endonuclease" evidence="1">
    <location>
        <begin position="3"/>
        <end position="140"/>
    </location>
</feature>
<accession>A0A401IH10</accession>
<dbReference type="PANTHER" id="PTHR34107:SF5">
    <property type="entry name" value="SLL1355 PROTEIN"/>
    <property type="match status" value="1"/>
</dbReference>
<dbReference type="CDD" id="cd06260">
    <property type="entry name" value="DUF820-like"/>
    <property type="match status" value="1"/>
</dbReference>